<gene>
    <name evidence="3" type="ORF">L2Y54_15445</name>
</gene>
<dbReference type="InterPro" id="IPR024079">
    <property type="entry name" value="MetalloPept_cat_dom_sf"/>
</dbReference>
<keyword evidence="4" id="KW-1185">Reference proteome</keyword>
<dbReference type="EMBL" id="CP091244">
    <property type="protein sequence ID" value="UJS23329.1"/>
    <property type="molecule type" value="Genomic_DNA"/>
</dbReference>
<organism evidence="3 4">
    <name type="scientific">Thiothrix winogradskyi</name>
    <dbReference type="NCBI Taxonomy" id="96472"/>
    <lineage>
        <taxon>Bacteria</taxon>
        <taxon>Pseudomonadati</taxon>
        <taxon>Pseudomonadota</taxon>
        <taxon>Gammaproteobacteria</taxon>
        <taxon>Thiotrichales</taxon>
        <taxon>Thiotrichaceae</taxon>
        <taxon>Thiothrix</taxon>
    </lineage>
</organism>
<dbReference type="InterPro" id="IPR013783">
    <property type="entry name" value="Ig-like_fold"/>
</dbReference>
<protein>
    <recommendedName>
        <fullName evidence="2">CARDB domain-containing protein</fullName>
    </recommendedName>
</protein>
<dbReference type="Pfam" id="PF07705">
    <property type="entry name" value="CARDB"/>
    <property type="match status" value="1"/>
</dbReference>
<feature type="chain" id="PRO_5046132106" description="CARDB domain-containing protein" evidence="1">
    <location>
        <begin position="24"/>
        <end position="383"/>
    </location>
</feature>
<dbReference type="Proteomes" id="UP001054801">
    <property type="component" value="Chromosome"/>
</dbReference>
<dbReference type="Gene3D" id="2.60.40.10">
    <property type="entry name" value="Immunoglobulins"/>
    <property type="match status" value="1"/>
</dbReference>
<name>A0ABY3SW10_9GAMM</name>
<proteinExistence type="predicted"/>
<sequence>MSMLKNLFIAVMTFMVLPQAGQAATWNTCNGQSKQWTASPALTDIYYSSPATMPLYSERYNSVTTAVSYFNRNPSTRSFAGVTLRFGSSPSLGNGKNDFYFSDDPNVVDQLGAVTWTRHNTSTCAIQEADMIIGMSPNWQYYNNQLAANAIGYGGSLRNMPATVVHELGHFFGAAHEPNHYNIMGDEYTHVNRKGSGASYSEGYVGEDLSHGMVAVYGLTTDTAKQDLSVSHWQRTGASGGYSTHTRIPLMNSSSVTLPCTPQFGTTCAGIHTEGDQYYHVSRGQSVRLRYNFENNGRDSKTVTVKYYLSTDRAITSSDSLLSTGTYTLTRGLPNLLTVALTIPSNLTVGTNYYLGVMVDTASAVAELDEGNNTSFTGIRVTN</sequence>
<dbReference type="Gene3D" id="3.40.390.10">
    <property type="entry name" value="Collagenase (Catalytic Domain)"/>
    <property type="match status" value="1"/>
</dbReference>
<reference evidence="3" key="1">
    <citation type="journal article" date="2022" name="Microorganisms">
        <title>Two New Species of Filamentous Sulfur Bacteria of the Genus Thiothrix, Thiothrix winogradskyi sp. nov. and 'Candidatus Thiothrix sulfatifontis' sp. nov.</title>
        <authorList>
            <person name="Ravin N.V."/>
            <person name="Rossetti S."/>
            <person name="Beletsky A.V."/>
            <person name="Kadnikov V.V."/>
            <person name="Rudenko T.S."/>
            <person name="Smolyakov D.D."/>
            <person name="Moskvitina M.I."/>
            <person name="Gureeva M.V."/>
            <person name="Mardanov A.V."/>
            <person name="Grabovich M.Y."/>
        </authorList>
    </citation>
    <scope>NUCLEOTIDE SEQUENCE</scope>
    <source>
        <strain evidence="3">CT3</strain>
    </source>
</reference>
<accession>A0ABY3SW10</accession>
<dbReference type="RefSeq" id="WP_236497335.1">
    <property type="nucleotide sequence ID" value="NZ_CP091244.1"/>
</dbReference>
<keyword evidence="1" id="KW-0732">Signal</keyword>
<dbReference type="InterPro" id="IPR011635">
    <property type="entry name" value="CARDB"/>
</dbReference>
<dbReference type="SUPFAM" id="SSF55486">
    <property type="entry name" value="Metalloproteases ('zincins'), catalytic domain"/>
    <property type="match status" value="2"/>
</dbReference>
<evidence type="ECO:0000313" key="3">
    <source>
        <dbReference type="EMBL" id="UJS23329.1"/>
    </source>
</evidence>
<evidence type="ECO:0000256" key="1">
    <source>
        <dbReference type="SAM" id="SignalP"/>
    </source>
</evidence>
<evidence type="ECO:0000313" key="4">
    <source>
        <dbReference type="Proteomes" id="UP001054801"/>
    </source>
</evidence>
<feature type="domain" description="CARDB" evidence="2">
    <location>
        <begin position="281"/>
        <end position="374"/>
    </location>
</feature>
<evidence type="ECO:0000259" key="2">
    <source>
        <dbReference type="Pfam" id="PF07705"/>
    </source>
</evidence>
<feature type="signal peptide" evidence="1">
    <location>
        <begin position="1"/>
        <end position="23"/>
    </location>
</feature>